<dbReference type="Pfam" id="PF06985">
    <property type="entry name" value="HET"/>
    <property type="match status" value="1"/>
</dbReference>
<accession>A0A6A6UFY7</accession>
<evidence type="ECO:0000313" key="4">
    <source>
        <dbReference type="Proteomes" id="UP000799302"/>
    </source>
</evidence>
<sequence length="683" mass="76754">MSSSAPIQAQEVTPVEHLDAASDQNEFVLARPAATGRDESNGENRGFNGWPRTQNQKRNGVDASICDIWKKSNFQEAMSILPAPTILLEHTSLAKLGNCCDFCAYLNGIVSTPKTDQPDPELMKPEYYMLIQSTIDCTILGRIVCMMDTASSSVTLILQGTDVTSGKRKAHAPTSFNHADLHLAKYWMVTCSKSQSQWNPPFRTLPENLRFVDCVTSSIVLAQLALSKRYLCLSYVWGRSHATDEVDTNGLLPATLPNVIRDAMDVTQALGYRYLWVDRYCIKQDDEDKHSQIRLMGAIYECAELTIVAAHGSSAADGLTGVFGQRTEIDEFLLSSLQVRVILRPSNPASIINNSVWSRRGWTFQEALLSRRRLVFTKHSMYWQCCCFMAVEPEQSNADSNMALTFPMDQVGSAPLEILKRIEEYSTRQLSLQADALNAMRGIFSAFTKMNPAVLSLYGIPFWPTPRYSTKNRFMAGLHWKMFSPGKHRPEFPSWSWLSQQGAVHFDRDVHFPLFLSIEIKFTQPNGRKLALSDIYDKLAKSQIYERDVRSTLTVKCWTLPVKSIHSPNWDSSTEILIVYQIAGEEVRTSAWLDAGRARYEEYTSAAQAGEIQALLCGITPFAHTILAKKAGNSWGRIGIVSLMSWSSISKVPYDERIKSAVEPHLRRLITDKACVRQTLTLI</sequence>
<reference evidence="3" key="1">
    <citation type="journal article" date="2020" name="Stud. Mycol.">
        <title>101 Dothideomycetes genomes: a test case for predicting lifestyles and emergence of pathogens.</title>
        <authorList>
            <person name="Haridas S."/>
            <person name="Albert R."/>
            <person name="Binder M."/>
            <person name="Bloem J."/>
            <person name="Labutti K."/>
            <person name="Salamov A."/>
            <person name="Andreopoulos B."/>
            <person name="Baker S."/>
            <person name="Barry K."/>
            <person name="Bills G."/>
            <person name="Bluhm B."/>
            <person name="Cannon C."/>
            <person name="Castanera R."/>
            <person name="Culley D."/>
            <person name="Daum C."/>
            <person name="Ezra D."/>
            <person name="Gonzalez J."/>
            <person name="Henrissat B."/>
            <person name="Kuo A."/>
            <person name="Liang C."/>
            <person name="Lipzen A."/>
            <person name="Lutzoni F."/>
            <person name="Magnuson J."/>
            <person name="Mondo S."/>
            <person name="Nolan M."/>
            <person name="Ohm R."/>
            <person name="Pangilinan J."/>
            <person name="Park H.-J."/>
            <person name="Ramirez L."/>
            <person name="Alfaro M."/>
            <person name="Sun H."/>
            <person name="Tritt A."/>
            <person name="Yoshinaga Y."/>
            <person name="Zwiers L.-H."/>
            <person name="Turgeon B."/>
            <person name="Goodwin S."/>
            <person name="Spatafora J."/>
            <person name="Crous P."/>
            <person name="Grigoriev I."/>
        </authorList>
    </citation>
    <scope>NUCLEOTIDE SEQUENCE</scope>
    <source>
        <strain evidence="3">CBS 115976</strain>
    </source>
</reference>
<dbReference type="InterPro" id="IPR010730">
    <property type="entry name" value="HET"/>
</dbReference>
<dbReference type="Proteomes" id="UP000799302">
    <property type="component" value="Unassembled WGS sequence"/>
</dbReference>
<proteinExistence type="predicted"/>
<evidence type="ECO:0000313" key="3">
    <source>
        <dbReference type="EMBL" id="KAF2670720.1"/>
    </source>
</evidence>
<dbReference type="OrthoDB" id="5428863at2759"/>
<dbReference type="EMBL" id="MU004233">
    <property type="protein sequence ID" value="KAF2670720.1"/>
    <property type="molecule type" value="Genomic_DNA"/>
</dbReference>
<name>A0A6A6UFY7_9PEZI</name>
<dbReference type="AlphaFoldDB" id="A0A6A6UFY7"/>
<protein>
    <submittedName>
        <fullName evidence="3">HET-domain-containing protein</fullName>
    </submittedName>
</protein>
<feature type="region of interest" description="Disordered" evidence="1">
    <location>
        <begin position="1"/>
        <end position="58"/>
    </location>
</feature>
<keyword evidence="4" id="KW-1185">Reference proteome</keyword>
<evidence type="ECO:0000259" key="2">
    <source>
        <dbReference type="Pfam" id="PF06985"/>
    </source>
</evidence>
<feature type="domain" description="Heterokaryon incompatibility" evidence="2">
    <location>
        <begin position="230"/>
        <end position="366"/>
    </location>
</feature>
<organism evidence="3 4">
    <name type="scientific">Microthyrium microscopicum</name>
    <dbReference type="NCBI Taxonomy" id="703497"/>
    <lineage>
        <taxon>Eukaryota</taxon>
        <taxon>Fungi</taxon>
        <taxon>Dikarya</taxon>
        <taxon>Ascomycota</taxon>
        <taxon>Pezizomycotina</taxon>
        <taxon>Dothideomycetes</taxon>
        <taxon>Dothideomycetes incertae sedis</taxon>
        <taxon>Microthyriales</taxon>
        <taxon>Microthyriaceae</taxon>
        <taxon>Microthyrium</taxon>
    </lineage>
</organism>
<dbReference type="PANTHER" id="PTHR33112">
    <property type="entry name" value="DOMAIN PROTEIN, PUTATIVE-RELATED"/>
    <property type="match status" value="1"/>
</dbReference>
<feature type="compositionally biased region" description="Polar residues" evidence="1">
    <location>
        <begin position="1"/>
        <end position="11"/>
    </location>
</feature>
<dbReference type="PANTHER" id="PTHR33112:SF1">
    <property type="entry name" value="HETEROKARYON INCOMPATIBILITY DOMAIN-CONTAINING PROTEIN"/>
    <property type="match status" value="1"/>
</dbReference>
<gene>
    <name evidence="3" type="ORF">BT63DRAFT_199801</name>
</gene>
<evidence type="ECO:0000256" key="1">
    <source>
        <dbReference type="SAM" id="MobiDB-lite"/>
    </source>
</evidence>